<proteinExistence type="predicted"/>
<dbReference type="SUPFAM" id="SSF56112">
    <property type="entry name" value="Protein kinase-like (PK-like)"/>
    <property type="match status" value="1"/>
</dbReference>
<dbReference type="Proteomes" id="UP000317355">
    <property type="component" value="Unassembled WGS sequence"/>
</dbReference>
<dbReference type="EMBL" id="VMRY01000003">
    <property type="protein sequence ID" value="TVT59530.1"/>
    <property type="molecule type" value="Genomic_DNA"/>
</dbReference>
<comment type="caution">
    <text evidence="4">The sequence shown here is derived from an EMBL/GenBank/DDBJ whole genome shotgun (WGS) entry which is preliminary data.</text>
</comment>
<evidence type="ECO:0000259" key="3">
    <source>
        <dbReference type="Pfam" id="PF01636"/>
    </source>
</evidence>
<dbReference type="GO" id="GO:0016740">
    <property type="term" value="F:transferase activity"/>
    <property type="evidence" value="ECO:0007669"/>
    <property type="project" value="UniProtKB-KW"/>
</dbReference>
<keyword evidence="2" id="KW-0067">ATP-binding</keyword>
<dbReference type="PANTHER" id="PTHR33540:SF1">
    <property type="entry name" value="N-ACETYLMURAMATE_N-ACETYLGLUCOSAMINE KINASE"/>
    <property type="match status" value="1"/>
</dbReference>
<dbReference type="AlphaFoldDB" id="A0A558DEU0"/>
<keyword evidence="1" id="KW-0547">Nucleotide-binding</keyword>
<dbReference type="InterPro" id="IPR011009">
    <property type="entry name" value="Kinase-like_dom_sf"/>
</dbReference>
<reference evidence="4 5" key="1">
    <citation type="submission" date="2019-07" db="EMBL/GenBank/DDBJ databases">
        <title>The pathways for chlorine oxyanion respiration interact through the shared metabolite chlorate.</title>
        <authorList>
            <person name="Barnum T.P."/>
            <person name="Cheng Y."/>
            <person name="Hill K.A."/>
            <person name="Lucas L.N."/>
            <person name="Carlson H.K."/>
            <person name="Coates J.D."/>
        </authorList>
    </citation>
    <scope>NUCLEOTIDE SEQUENCE [LARGE SCALE GENOMIC DNA]</scope>
    <source>
        <strain evidence="4">BK-3</strain>
    </source>
</reference>
<evidence type="ECO:0000256" key="2">
    <source>
        <dbReference type="ARBA" id="ARBA00022840"/>
    </source>
</evidence>
<organism evidence="4 5">
    <name type="scientific">Sedimenticola thiotaurini</name>
    <dbReference type="NCBI Taxonomy" id="1543721"/>
    <lineage>
        <taxon>Bacteria</taxon>
        <taxon>Pseudomonadati</taxon>
        <taxon>Pseudomonadota</taxon>
        <taxon>Gammaproteobacteria</taxon>
        <taxon>Chromatiales</taxon>
        <taxon>Sedimenticolaceae</taxon>
        <taxon>Sedimenticola</taxon>
    </lineage>
</organism>
<dbReference type="PANTHER" id="PTHR33540">
    <property type="entry name" value="TRNA THREONYLCARBAMOYLADENOSINE BIOSYNTHESIS PROTEIN TSAE"/>
    <property type="match status" value="1"/>
</dbReference>
<sequence length="327" mass="36806">MPKRLELLKVWLTDTLGLGPVAIEAASDDASFRRYFRVLMDGEKSRIVMDAPPDREDCHPFVELAGQFGSLGLHVPEVYAADLEQGFILLEDLGSTHYLDVLESETADRLYGDALAALAVIQAVGPSETLPRYDAELLAREMRLFNEWLLGTHLGLALDAPEQAMLDRCYELLIESALEQPQVCVHRDYHSRNLLVSPSPSPGILDFQDAVVGPVTYDLVSLLKDCYIAWPETQVREWAMGYYQLAVQSGILRQQDESHFLRWFDLMGVQRHLKASGIFARLKHRDAKPGYLGDIPRTLGYIVEVAERYPEISGLGELIRQRVLPSL</sequence>
<dbReference type="Pfam" id="PF01636">
    <property type="entry name" value="APH"/>
    <property type="match status" value="1"/>
</dbReference>
<name>A0A558DEU0_9GAMM</name>
<keyword evidence="4" id="KW-0808">Transferase</keyword>
<evidence type="ECO:0000313" key="5">
    <source>
        <dbReference type="Proteomes" id="UP000317355"/>
    </source>
</evidence>
<dbReference type="Gene3D" id="3.90.1200.10">
    <property type="match status" value="1"/>
</dbReference>
<dbReference type="GO" id="GO:0005524">
    <property type="term" value="F:ATP binding"/>
    <property type="evidence" value="ECO:0007669"/>
    <property type="project" value="UniProtKB-KW"/>
</dbReference>
<evidence type="ECO:0000256" key="1">
    <source>
        <dbReference type="ARBA" id="ARBA00022741"/>
    </source>
</evidence>
<feature type="domain" description="Aminoglycoside phosphotransferase" evidence="3">
    <location>
        <begin position="23"/>
        <end position="242"/>
    </location>
</feature>
<evidence type="ECO:0000313" key="4">
    <source>
        <dbReference type="EMBL" id="TVT59530.1"/>
    </source>
</evidence>
<gene>
    <name evidence="4" type="ORF">FHK82_00680</name>
</gene>
<dbReference type="InterPro" id="IPR002575">
    <property type="entry name" value="Aminoglycoside_PTrfase"/>
</dbReference>
<dbReference type="Gene3D" id="3.30.200.20">
    <property type="entry name" value="Phosphorylase Kinase, domain 1"/>
    <property type="match status" value="1"/>
</dbReference>
<accession>A0A558DEU0</accession>
<protein>
    <submittedName>
        <fullName evidence="4">Phosphotransferase</fullName>
    </submittedName>
</protein>